<accession>A0AAE1K347</accession>
<feature type="region of interest" description="Disordered" evidence="1">
    <location>
        <begin position="22"/>
        <end position="59"/>
    </location>
</feature>
<dbReference type="EMBL" id="JAWQEG010004078">
    <property type="protein sequence ID" value="KAK3863092.1"/>
    <property type="molecule type" value="Genomic_DNA"/>
</dbReference>
<dbReference type="Proteomes" id="UP001286313">
    <property type="component" value="Unassembled WGS sequence"/>
</dbReference>
<evidence type="ECO:0000256" key="1">
    <source>
        <dbReference type="SAM" id="MobiDB-lite"/>
    </source>
</evidence>
<reference evidence="2" key="1">
    <citation type="submission" date="2023-10" db="EMBL/GenBank/DDBJ databases">
        <title>Genome assemblies of two species of porcelain crab, Petrolisthes cinctipes and Petrolisthes manimaculis (Anomura: Porcellanidae).</title>
        <authorList>
            <person name="Angst P."/>
        </authorList>
    </citation>
    <scope>NUCLEOTIDE SEQUENCE</scope>
    <source>
        <strain evidence="2">PB745_01</strain>
        <tissue evidence="2">Gill</tissue>
    </source>
</reference>
<protein>
    <submittedName>
        <fullName evidence="2">Uncharacterized protein</fullName>
    </submittedName>
</protein>
<evidence type="ECO:0000313" key="3">
    <source>
        <dbReference type="Proteomes" id="UP001286313"/>
    </source>
</evidence>
<gene>
    <name evidence="2" type="ORF">Pcinc_031093</name>
</gene>
<dbReference type="AlphaFoldDB" id="A0AAE1K347"/>
<sequence>MFERVAVTVFVVVSHSDVSQQHTKDVGDIVSGAASHGETQQAGTHHPQPGEEGLPRGAALGTFVGDRTFASPWRTLGLSVPSTARTAQLITTGYGRVRAAVAGSDECNV</sequence>
<keyword evidence="3" id="KW-1185">Reference proteome</keyword>
<evidence type="ECO:0000313" key="2">
    <source>
        <dbReference type="EMBL" id="KAK3863092.1"/>
    </source>
</evidence>
<organism evidence="2 3">
    <name type="scientific">Petrolisthes cinctipes</name>
    <name type="common">Flat porcelain crab</name>
    <dbReference type="NCBI Taxonomy" id="88211"/>
    <lineage>
        <taxon>Eukaryota</taxon>
        <taxon>Metazoa</taxon>
        <taxon>Ecdysozoa</taxon>
        <taxon>Arthropoda</taxon>
        <taxon>Crustacea</taxon>
        <taxon>Multicrustacea</taxon>
        <taxon>Malacostraca</taxon>
        <taxon>Eumalacostraca</taxon>
        <taxon>Eucarida</taxon>
        <taxon>Decapoda</taxon>
        <taxon>Pleocyemata</taxon>
        <taxon>Anomura</taxon>
        <taxon>Galatheoidea</taxon>
        <taxon>Porcellanidae</taxon>
        <taxon>Petrolisthes</taxon>
    </lineage>
</organism>
<comment type="caution">
    <text evidence="2">The sequence shown here is derived from an EMBL/GenBank/DDBJ whole genome shotgun (WGS) entry which is preliminary data.</text>
</comment>
<name>A0AAE1K347_PETCI</name>
<proteinExistence type="predicted"/>